<sequence>MDGGGGQVLNTRGCPLPGGLRPDTLKLKRITALVRICHVVGCLLPILEGSEGWPRCSSWFAFRLTALSGRQRSEARWTAEAGWLVRDGRCALPRE</sequence>
<accession>A0A5B7EQF1</accession>
<name>A0A5B7EQF1_PORTR</name>
<comment type="caution">
    <text evidence="1">The sequence shown here is derived from an EMBL/GenBank/DDBJ whole genome shotgun (WGS) entry which is preliminary data.</text>
</comment>
<evidence type="ECO:0000313" key="1">
    <source>
        <dbReference type="EMBL" id="MPC36960.1"/>
    </source>
</evidence>
<organism evidence="1 2">
    <name type="scientific">Portunus trituberculatus</name>
    <name type="common">Swimming crab</name>
    <name type="synonym">Neptunus trituberculatus</name>
    <dbReference type="NCBI Taxonomy" id="210409"/>
    <lineage>
        <taxon>Eukaryota</taxon>
        <taxon>Metazoa</taxon>
        <taxon>Ecdysozoa</taxon>
        <taxon>Arthropoda</taxon>
        <taxon>Crustacea</taxon>
        <taxon>Multicrustacea</taxon>
        <taxon>Malacostraca</taxon>
        <taxon>Eumalacostraca</taxon>
        <taxon>Eucarida</taxon>
        <taxon>Decapoda</taxon>
        <taxon>Pleocyemata</taxon>
        <taxon>Brachyura</taxon>
        <taxon>Eubrachyura</taxon>
        <taxon>Portunoidea</taxon>
        <taxon>Portunidae</taxon>
        <taxon>Portuninae</taxon>
        <taxon>Portunus</taxon>
    </lineage>
</organism>
<proteinExistence type="predicted"/>
<keyword evidence="2" id="KW-1185">Reference proteome</keyword>
<protein>
    <submittedName>
        <fullName evidence="1">Uncharacterized protein</fullName>
    </submittedName>
</protein>
<dbReference type="EMBL" id="VSRR010003645">
    <property type="protein sequence ID" value="MPC36960.1"/>
    <property type="molecule type" value="Genomic_DNA"/>
</dbReference>
<gene>
    <name evidence="1" type="ORF">E2C01_030432</name>
</gene>
<evidence type="ECO:0000313" key="2">
    <source>
        <dbReference type="Proteomes" id="UP000324222"/>
    </source>
</evidence>
<dbReference type="AlphaFoldDB" id="A0A5B7EQF1"/>
<reference evidence="1 2" key="1">
    <citation type="submission" date="2019-05" db="EMBL/GenBank/DDBJ databases">
        <title>Another draft genome of Portunus trituberculatus and its Hox gene families provides insights of decapod evolution.</title>
        <authorList>
            <person name="Jeong J.-H."/>
            <person name="Song I."/>
            <person name="Kim S."/>
            <person name="Choi T."/>
            <person name="Kim D."/>
            <person name="Ryu S."/>
            <person name="Kim W."/>
        </authorList>
    </citation>
    <scope>NUCLEOTIDE SEQUENCE [LARGE SCALE GENOMIC DNA]</scope>
    <source>
        <tissue evidence="1">Muscle</tissue>
    </source>
</reference>
<dbReference type="Proteomes" id="UP000324222">
    <property type="component" value="Unassembled WGS sequence"/>
</dbReference>